<keyword evidence="2" id="KW-1185">Reference proteome</keyword>
<dbReference type="Proteomes" id="UP000800040">
    <property type="component" value="Unassembled WGS sequence"/>
</dbReference>
<organism evidence="1 2">
    <name type="scientific">Decorospora gaudefroyi</name>
    <dbReference type="NCBI Taxonomy" id="184978"/>
    <lineage>
        <taxon>Eukaryota</taxon>
        <taxon>Fungi</taxon>
        <taxon>Dikarya</taxon>
        <taxon>Ascomycota</taxon>
        <taxon>Pezizomycotina</taxon>
        <taxon>Dothideomycetes</taxon>
        <taxon>Pleosporomycetidae</taxon>
        <taxon>Pleosporales</taxon>
        <taxon>Pleosporineae</taxon>
        <taxon>Pleosporaceae</taxon>
        <taxon>Decorospora</taxon>
    </lineage>
</organism>
<gene>
    <name evidence="1" type="ORF">BDW02DRAFT_569969</name>
</gene>
<reference evidence="1" key="1">
    <citation type="submission" date="2020-01" db="EMBL/GenBank/DDBJ databases">
        <authorList>
            <consortium name="DOE Joint Genome Institute"/>
            <person name="Haridas S."/>
            <person name="Albert R."/>
            <person name="Binder M."/>
            <person name="Bloem J."/>
            <person name="Labutti K."/>
            <person name="Salamov A."/>
            <person name="Andreopoulos B."/>
            <person name="Baker S.E."/>
            <person name="Barry K."/>
            <person name="Bills G."/>
            <person name="Bluhm B.H."/>
            <person name="Cannon C."/>
            <person name="Castanera R."/>
            <person name="Culley D.E."/>
            <person name="Daum C."/>
            <person name="Ezra D."/>
            <person name="Gonzalez J.B."/>
            <person name="Henrissat B."/>
            <person name="Kuo A."/>
            <person name="Liang C."/>
            <person name="Lipzen A."/>
            <person name="Lutzoni F."/>
            <person name="Magnuson J."/>
            <person name="Mondo S."/>
            <person name="Nolan M."/>
            <person name="Ohm R."/>
            <person name="Pangilinan J."/>
            <person name="Park H.-J."/>
            <person name="Ramirez L."/>
            <person name="Alfaro M."/>
            <person name="Sun H."/>
            <person name="Tritt A."/>
            <person name="Yoshinaga Y."/>
            <person name="Zwiers L.-H."/>
            <person name="Turgeon B.G."/>
            <person name="Goodwin S.B."/>
            <person name="Spatafora J.W."/>
            <person name="Crous P.W."/>
            <person name="Grigoriev I.V."/>
        </authorList>
    </citation>
    <scope>NUCLEOTIDE SEQUENCE</scope>
    <source>
        <strain evidence="1">P77</strain>
    </source>
</reference>
<dbReference type="EMBL" id="ML975317">
    <property type="protein sequence ID" value="KAF1833528.1"/>
    <property type="molecule type" value="Genomic_DNA"/>
</dbReference>
<dbReference type="AlphaFoldDB" id="A0A6A5K886"/>
<name>A0A6A5K886_9PLEO</name>
<sequence>MAPTAYFVTRVSSSTPNPQKPKTIVANLDYADAAPKFAYAGLGVESMYTAPTPRNPDIHIGKAVPAWARGQHEHSNRAPQHKDRNLYAAVSLDMAPYQRALKLIVKCENADATYTDLRIVAADEDKEAVVHALEADAVRVAEEADEESSVRSREKGVVVVSDAETGRTIIWEVHGFEVNNVSGGEVEGRRVLTEEEEKGRLWLGEKQWA</sequence>
<protein>
    <submittedName>
        <fullName evidence="1">Uncharacterized protein</fullName>
    </submittedName>
</protein>
<evidence type="ECO:0000313" key="1">
    <source>
        <dbReference type="EMBL" id="KAF1833528.1"/>
    </source>
</evidence>
<proteinExistence type="predicted"/>
<accession>A0A6A5K886</accession>
<evidence type="ECO:0000313" key="2">
    <source>
        <dbReference type="Proteomes" id="UP000800040"/>
    </source>
</evidence>